<dbReference type="InterPro" id="IPR029058">
    <property type="entry name" value="AB_hydrolase_fold"/>
</dbReference>
<dbReference type="SUPFAM" id="SSF53474">
    <property type="entry name" value="alpha/beta-Hydrolases"/>
    <property type="match status" value="1"/>
</dbReference>
<proteinExistence type="predicted"/>
<reference evidence="3" key="1">
    <citation type="journal article" date="2020" name="bioRxiv">
        <title>Historical genomics reveals the evolutionary mechanisms behind multiple outbreaks of the host-specific coffee wilt pathogen Fusarium xylarioides.</title>
        <authorList>
            <person name="Peck D."/>
            <person name="Nowell R.W."/>
            <person name="Flood J."/>
            <person name="Ryan M.J."/>
            <person name="Barraclough T.G."/>
        </authorList>
    </citation>
    <scope>NUCLEOTIDE SEQUENCE</scope>
    <source>
        <strain evidence="3">IMI 127659i</strain>
    </source>
</reference>
<dbReference type="PANTHER" id="PTHR33840">
    <property type="match status" value="1"/>
</dbReference>
<dbReference type="PANTHER" id="PTHR33840:SF1">
    <property type="entry name" value="TLE1 PHOSPHOLIPASE DOMAIN-CONTAINING PROTEIN"/>
    <property type="match status" value="1"/>
</dbReference>
<evidence type="ECO:0000259" key="2">
    <source>
        <dbReference type="Pfam" id="PF09994"/>
    </source>
</evidence>
<name>A0A9P7L059_9HYPO</name>
<dbReference type="EMBL" id="JADFTT010000718">
    <property type="protein sequence ID" value="KAG5759066.1"/>
    <property type="molecule type" value="Genomic_DNA"/>
</dbReference>
<keyword evidence="4" id="KW-1185">Reference proteome</keyword>
<dbReference type="Proteomes" id="UP000750502">
    <property type="component" value="Unassembled WGS sequence"/>
</dbReference>
<feature type="domain" description="T6SS Phospholipase effector Tle1-like catalytic" evidence="2">
    <location>
        <begin position="8"/>
        <end position="158"/>
    </location>
</feature>
<evidence type="ECO:0000256" key="1">
    <source>
        <dbReference type="SAM" id="MobiDB-lite"/>
    </source>
</evidence>
<dbReference type="Pfam" id="PF09994">
    <property type="entry name" value="T6SS_Tle1-like_cat"/>
    <property type="match status" value="1"/>
</dbReference>
<feature type="region of interest" description="Disordered" evidence="1">
    <location>
        <begin position="165"/>
        <end position="194"/>
    </location>
</feature>
<dbReference type="AlphaFoldDB" id="A0A9P7L059"/>
<protein>
    <recommendedName>
        <fullName evidence="2">T6SS Phospholipase effector Tle1-like catalytic domain-containing protein</fullName>
    </recommendedName>
</protein>
<organism evidence="3 4">
    <name type="scientific">Fusarium xylarioides</name>
    <dbReference type="NCBI Taxonomy" id="221167"/>
    <lineage>
        <taxon>Eukaryota</taxon>
        <taxon>Fungi</taxon>
        <taxon>Dikarya</taxon>
        <taxon>Ascomycota</taxon>
        <taxon>Pezizomycotina</taxon>
        <taxon>Sordariomycetes</taxon>
        <taxon>Hypocreomycetidae</taxon>
        <taxon>Hypocreales</taxon>
        <taxon>Nectriaceae</taxon>
        <taxon>Fusarium</taxon>
        <taxon>Fusarium fujikuroi species complex</taxon>
    </lineage>
</organism>
<evidence type="ECO:0000313" key="4">
    <source>
        <dbReference type="Proteomes" id="UP000750502"/>
    </source>
</evidence>
<dbReference type="InterPro" id="IPR018712">
    <property type="entry name" value="Tle1-like_cat"/>
</dbReference>
<reference evidence="3" key="2">
    <citation type="submission" date="2020-10" db="EMBL/GenBank/DDBJ databases">
        <authorList>
            <person name="Peck L.D."/>
            <person name="Nowell R.W."/>
            <person name="Flood J."/>
            <person name="Ryan M.J."/>
            <person name="Barraclough T.G."/>
        </authorList>
    </citation>
    <scope>NUCLEOTIDE SEQUENCE</scope>
    <source>
        <strain evidence="3">IMI 127659i</strain>
    </source>
</reference>
<sequence length="204" mass="22716">MNSGLPVRLIICVDGTWCSPDGPHGKRNQNVTNIYRFHASIKKGVCNDGFYQEKEYFSGIAAEDGIGYGERLFAGMLGTPCIEQISNVYEYICKSTGPEDEVWLYGFSRGAYVVRAVAGLLHYLRAIRSAGEACFKKDFDLALKVYKKMQQEHRLDEAAVRNVPGETDDMELNSPDAPYVRGENKTSSDHTVCGSFRYREGSSG</sequence>
<evidence type="ECO:0000313" key="3">
    <source>
        <dbReference type="EMBL" id="KAG5759066.1"/>
    </source>
</evidence>
<accession>A0A9P7L059</accession>
<comment type="caution">
    <text evidence="3">The sequence shown here is derived from an EMBL/GenBank/DDBJ whole genome shotgun (WGS) entry which is preliminary data.</text>
</comment>
<gene>
    <name evidence="3" type="ORF">H9Q72_012810</name>
</gene>
<dbReference type="OrthoDB" id="59699at2759"/>